<dbReference type="EMBL" id="CP017554">
    <property type="protein sequence ID" value="AOW01377.1"/>
    <property type="molecule type" value="Genomic_DNA"/>
</dbReference>
<dbReference type="VEuPathDB" id="FungiDB:YALI1_B10185g"/>
<dbReference type="RefSeq" id="XP_068138129.1">
    <property type="nucleotide sequence ID" value="XM_068282028.1"/>
</dbReference>
<feature type="region of interest" description="Disordered" evidence="1">
    <location>
        <begin position="138"/>
        <end position="183"/>
    </location>
</feature>
<feature type="region of interest" description="Disordered" evidence="1">
    <location>
        <begin position="30"/>
        <end position="56"/>
    </location>
</feature>
<dbReference type="GeneID" id="94582684"/>
<protein>
    <submittedName>
        <fullName evidence="2">Uncharacterized protein</fullName>
    </submittedName>
</protein>
<name>A0A1D8N6W6_YARLL</name>
<gene>
    <name evidence="2" type="ORF">YALI1_B10185g</name>
</gene>
<dbReference type="AlphaFoldDB" id="A0A1D8N6W6"/>
<reference evidence="2 3" key="1">
    <citation type="journal article" date="2016" name="PLoS ONE">
        <title>Sequence Assembly of Yarrowia lipolytica Strain W29/CLIB89 Shows Transposable Element Diversity.</title>
        <authorList>
            <person name="Magnan C."/>
            <person name="Yu J."/>
            <person name="Chang I."/>
            <person name="Jahn E."/>
            <person name="Kanomata Y."/>
            <person name="Wu J."/>
            <person name="Zeller M."/>
            <person name="Oakes M."/>
            <person name="Baldi P."/>
            <person name="Sandmeyer S."/>
        </authorList>
    </citation>
    <scope>NUCLEOTIDE SEQUENCE [LARGE SCALE GENOMIC DNA]</scope>
    <source>
        <strain evidence="3">CLIB89(W29)</strain>
    </source>
</reference>
<dbReference type="Proteomes" id="UP000182444">
    <property type="component" value="Chromosome 1B"/>
</dbReference>
<proteinExistence type="predicted"/>
<accession>A0A1D8N6W6</accession>
<sequence length="183" mass="20258">MIISVDKLSLSAAVNSIQVNITSLEEPSCLVPTPTSQSQQDEPHNTNTWGLTGSQRRDGLGVEPRLDFVDHLVVVCVHLLTLGGVEYKGNSSFTIGHGTQLPGAEGPRFRCRPVSPKLVARHIPRTFCFCWKEPRRKEPRDRASQAADPVPIFSVDHDSENEEYLDMEKPSTSDENDFTGFPA</sequence>
<evidence type="ECO:0000313" key="3">
    <source>
        <dbReference type="Proteomes" id="UP000182444"/>
    </source>
</evidence>
<evidence type="ECO:0000256" key="1">
    <source>
        <dbReference type="SAM" id="MobiDB-lite"/>
    </source>
</evidence>
<organism evidence="2 3">
    <name type="scientific">Yarrowia lipolytica</name>
    <name type="common">Candida lipolytica</name>
    <dbReference type="NCBI Taxonomy" id="4952"/>
    <lineage>
        <taxon>Eukaryota</taxon>
        <taxon>Fungi</taxon>
        <taxon>Dikarya</taxon>
        <taxon>Ascomycota</taxon>
        <taxon>Saccharomycotina</taxon>
        <taxon>Dipodascomycetes</taxon>
        <taxon>Dipodascales</taxon>
        <taxon>Dipodascales incertae sedis</taxon>
        <taxon>Yarrowia</taxon>
    </lineage>
</organism>
<evidence type="ECO:0000313" key="2">
    <source>
        <dbReference type="EMBL" id="AOW01377.1"/>
    </source>
</evidence>
<feature type="compositionally biased region" description="Polar residues" evidence="1">
    <location>
        <begin position="33"/>
        <end position="54"/>
    </location>
</feature>